<keyword evidence="3" id="KW-1003">Cell membrane</keyword>
<sequence length="453" mass="46958">MAGTDQLRAAEPLADGTGRGGEIRRSAGSLALSGAAGVIVPLAVMAIMGRINGEVLYIRSVYMPLAFLYISLQMGFDVSNQVAAAISRGRGRVRDVVPVALSMGRVGAVIWGALTVLVMVSAPGLASLMHMRPELIGTFTAFVRWTCLASMLFLPTTLCASSLRGLGHAGSAAVIVVIGGSVEVGGVALLGYGTDLGVYSLPIAIAAGGIVSLTVGLVQVHRRGVWKARGPLVWRPEATEQLTRTGLPLAMSFVVIGASNFGLLWILGPFGPDVVSGFAAAATLESLVLVPSTAIGSATAIVMNRLRGAGRLDDVPRVLGSGMRHAVAVYAVIGLALWLGRDGIARLMTDDPRVAAETAHFLSIVGLSYGCMGVTVTAVVLIEQIGGGVIALVANIPYFGGMFVIGGVIARSQHESAGLYGTIAALNLLGILTVPLITWLFVRRMVRAPRELT</sequence>
<keyword evidence="6 7" id="KW-0472">Membrane</keyword>
<name>A0A3M2LPV5_9ACTN</name>
<evidence type="ECO:0000256" key="4">
    <source>
        <dbReference type="ARBA" id="ARBA00022692"/>
    </source>
</evidence>
<dbReference type="Pfam" id="PF01554">
    <property type="entry name" value="MatE"/>
    <property type="match status" value="1"/>
</dbReference>
<evidence type="ECO:0000256" key="7">
    <source>
        <dbReference type="SAM" id="Phobius"/>
    </source>
</evidence>
<evidence type="ECO:0000256" key="3">
    <source>
        <dbReference type="ARBA" id="ARBA00022475"/>
    </source>
</evidence>
<reference evidence="8 9" key="1">
    <citation type="submission" date="2018-10" db="EMBL/GenBank/DDBJ databases">
        <title>Isolation from soil.</title>
        <authorList>
            <person name="Hu J."/>
        </authorList>
    </citation>
    <scope>NUCLEOTIDE SEQUENCE [LARGE SCALE GENOMIC DNA]</scope>
    <source>
        <strain evidence="8 9">NEAU-Ht49</strain>
    </source>
</reference>
<dbReference type="GO" id="GO:0015297">
    <property type="term" value="F:antiporter activity"/>
    <property type="evidence" value="ECO:0007669"/>
    <property type="project" value="InterPro"/>
</dbReference>
<keyword evidence="4 7" id="KW-0812">Transmembrane</keyword>
<keyword evidence="9" id="KW-1185">Reference proteome</keyword>
<feature type="transmembrane region" description="Helical" evidence="7">
    <location>
        <begin position="417"/>
        <end position="442"/>
    </location>
</feature>
<feature type="transmembrane region" description="Helical" evidence="7">
    <location>
        <begin position="287"/>
        <end position="306"/>
    </location>
</feature>
<dbReference type="GO" id="GO:0042910">
    <property type="term" value="F:xenobiotic transmembrane transporter activity"/>
    <property type="evidence" value="ECO:0007669"/>
    <property type="project" value="InterPro"/>
</dbReference>
<dbReference type="Proteomes" id="UP000282674">
    <property type="component" value="Unassembled WGS sequence"/>
</dbReference>
<comment type="subcellular location">
    <subcellularLocation>
        <location evidence="1">Cell membrane</location>
        <topology evidence="1">Multi-pass membrane protein</topology>
    </subcellularLocation>
</comment>
<protein>
    <submittedName>
        <fullName evidence="8">MATE family efflux transporter</fullName>
    </submittedName>
</protein>
<feature type="transmembrane region" description="Helical" evidence="7">
    <location>
        <begin position="389"/>
        <end position="411"/>
    </location>
</feature>
<proteinExistence type="predicted"/>
<evidence type="ECO:0000313" key="9">
    <source>
        <dbReference type="Proteomes" id="UP000282674"/>
    </source>
</evidence>
<comment type="caution">
    <text evidence="8">The sequence shown here is derived from an EMBL/GenBank/DDBJ whole genome shotgun (WGS) entry which is preliminary data.</text>
</comment>
<feature type="transmembrane region" description="Helical" evidence="7">
    <location>
        <begin position="142"/>
        <end position="160"/>
    </location>
</feature>
<dbReference type="AlphaFoldDB" id="A0A3M2LPV5"/>
<evidence type="ECO:0000256" key="1">
    <source>
        <dbReference type="ARBA" id="ARBA00004651"/>
    </source>
</evidence>
<feature type="transmembrane region" description="Helical" evidence="7">
    <location>
        <begin position="247"/>
        <end position="267"/>
    </location>
</feature>
<dbReference type="PANTHER" id="PTHR43549:SF2">
    <property type="entry name" value="MULTIDRUG RESISTANCE PROTEIN NORM-RELATED"/>
    <property type="match status" value="1"/>
</dbReference>
<feature type="transmembrane region" description="Helical" evidence="7">
    <location>
        <begin position="57"/>
        <end position="76"/>
    </location>
</feature>
<feature type="transmembrane region" description="Helical" evidence="7">
    <location>
        <begin position="29"/>
        <end position="51"/>
    </location>
</feature>
<dbReference type="EMBL" id="RFFG01000083">
    <property type="protein sequence ID" value="RMI38573.1"/>
    <property type="molecule type" value="Genomic_DNA"/>
</dbReference>
<gene>
    <name evidence="8" type="ORF">EBO15_32490</name>
</gene>
<keyword evidence="2" id="KW-0813">Transport</keyword>
<feature type="transmembrane region" description="Helical" evidence="7">
    <location>
        <begin position="318"/>
        <end position="339"/>
    </location>
</feature>
<keyword evidence="5 7" id="KW-1133">Transmembrane helix</keyword>
<feature type="transmembrane region" description="Helical" evidence="7">
    <location>
        <begin position="96"/>
        <end position="122"/>
    </location>
</feature>
<feature type="transmembrane region" description="Helical" evidence="7">
    <location>
        <begin position="198"/>
        <end position="220"/>
    </location>
</feature>
<evidence type="ECO:0000313" key="8">
    <source>
        <dbReference type="EMBL" id="RMI38573.1"/>
    </source>
</evidence>
<feature type="transmembrane region" description="Helical" evidence="7">
    <location>
        <begin position="172"/>
        <end position="192"/>
    </location>
</feature>
<dbReference type="PANTHER" id="PTHR43549">
    <property type="entry name" value="MULTIDRUG RESISTANCE PROTEIN YPNP-RELATED"/>
    <property type="match status" value="1"/>
</dbReference>
<feature type="transmembrane region" description="Helical" evidence="7">
    <location>
        <begin position="359"/>
        <end position="382"/>
    </location>
</feature>
<dbReference type="InterPro" id="IPR052031">
    <property type="entry name" value="Membrane_Transporter-Flippase"/>
</dbReference>
<dbReference type="RefSeq" id="WP_122198300.1">
    <property type="nucleotide sequence ID" value="NZ_JBHSKC010000027.1"/>
</dbReference>
<dbReference type="OrthoDB" id="5145805at2"/>
<evidence type="ECO:0000256" key="6">
    <source>
        <dbReference type="ARBA" id="ARBA00023136"/>
    </source>
</evidence>
<dbReference type="GO" id="GO:0005886">
    <property type="term" value="C:plasma membrane"/>
    <property type="evidence" value="ECO:0007669"/>
    <property type="project" value="UniProtKB-SubCell"/>
</dbReference>
<evidence type="ECO:0000256" key="2">
    <source>
        <dbReference type="ARBA" id="ARBA00022448"/>
    </source>
</evidence>
<organism evidence="8 9">
    <name type="scientific">Actinomadura harenae</name>
    <dbReference type="NCBI Taxonomy" id="2483351"/>
    <lineage>
        <taxon>Bacteria</taxon>
        <taxon>Bacillati</taxon>
        <taxon>Actinomycetota</taxon>
        <taxon>Actinomycetes</taxon>
        <taxon>Streptosporangiales</taxon>
        <taxon>Thermomonosporaceae</taxon>
        <taxon>Actinomadura</taxon>
    </lineage>
</organism>
<accession>A0A3M2LPV5</accession>
<evidence type="ECO:0000256" key="5">
    <source>
        <dbReference type="ARBA" id="ARBA00022989"/>
    </source>
</evidence>
<dbReference type="InterPro" id="IPR002528">
    <property type="entry name" value="MATE_fam"/>
</dbReference>